<dbReference type="SUPFAM" id="SSF48726">
    <property type="entry name" value="Immunoglobulin"/>
    <property type="match status" value="2"/>
</dbReference>
<evidence type="ECO:0000256" key="9">
    <source>
        <dbReference type="SAM" id="SignalP"/>
    </source>
</evidence>
<comment type="subcellular location">
    <subcellularLocation>
        <location evidence="1">Cell membrane</location>
    </subcellularLocation>
</comment>
<dbReference type="AlphaFoldDB" id="A0AA88N463"/>
<evidence type="ECO:0000256" key="5">
    <source>
        <dbReference type="ARBA" id="ARBA00023136"/>
    </source>
</evidence>
<dbReference type="GO" id="GO:0002376">
    <property type="term" value="P:immune system process"/>
    <property type="evidence" value="ECO:0007669"/>
    <property type="project" value="UniProtKB-KW"/>
</dbReference>
<keyword evidence="8" id="KW-0812">Transmembrane</keyword>
<evidence type="ECO:0000256" key="6">
    <source>
        <dbReference type="ARBA" id="ARBA00023157"/>
    </source>
</evidence>
<feature type="transmembrane region" description="Helical" evidence="8">
    <location>
        <begin position="245"/>
        <end position="270"/>
    </location>
</feature>
<dbReference type="PROSITE" id="PS50835">
    <property type="entry name" value="IG_LIKE"/>
    <property type="match status" value="2"/>
</dbReference>
<dbReference type="InterPro" id="IPR036179">
    <property type="entry name" value="Ig-like_dom_sf"/>
</dbReference>
<evidence type="ECO:0000256" key="3">
    <source>
        <dbReference type="ARBA" id="ARBA00022729"/>
    </source>
</evidence>
<name>A0AA88N463_CHASR</name>
<keyword evidence="12" id="KW-1185">Reference proteome</keyword>
<dbReference type="GO" id="GO:0009617">
    <property type="term" value="P:response to bacterium"/>
    <property type="evidence" value="ECO:0007669"/>
    <property type="project" value="TreeGrafter"/>
</dbReference>
<dbReference type="SMART" id="SM00406">
    <property type="entry name" value="IGv"/>
    <property type="match status" value="2"/>
</dbReference>
<keyword evidence="4" id="KW-0391">Immunity</keyword>
<keyword evidence="3 9" id="KW-0732">Signal</keyword>
<evidence type="ECO:0000313" key="12">
    <source>
        <dbReference type="Proteomes" id="UP001187415"/>
    </source>
</evidence>
<evidence type="ECO:0000259" key="10">
    <source>
        <dbReference type="PROSITE" id="PS50835"/>
    </source>
</evidence>
<protein>
    <recommendedName>
        <fullName evidence="10">Ig-like domain-containing protein</fullName>
    </recommendedName>
</protein>
<dbReference type="SMART" id="SM00409">
    <property type="entry name" value="IG"/>
    <property type="match status" value="2"/>
</dbReference>
<proteinExistence type="predicted"/>
<dbReference type="PANTHER" id="PTHR19433:SF133">
    <property type="entry name" value="IMMUNE-TYPE RECEPTOR 5 PRECURSOR-RELATED"/>
    <property type="match status" value="1"/>
</dbReference>
<keyword evidence="2" id="KW-1003">Cell membrane</keyword>
<keyword evidence="7" id="KW-0325">Glycoprotein</keyword>
<accession>A0AA88N463</accession>
<keyword evidence="5 8" id="KW-0472">Membrane</keyword>
<evidence type="ECO:0000256" key="2">
    <source>
        <dbReference type="ARBA" id="ARBA00022475"/>
    </source>
</evidence>
<feature type="domain" description="Ig-like" evidence="10">
    <location>
        <begin position="26"/>
        <end position="108"/>
    </location>
</feature>
<evidence type="ECO:0000256" key="8">
    <source>
        <dbReference type="SAM" id="Phobius"/>
    </source>
</evidence>
<dbReference type="InterPro" id="IPR003599">
    <property type="entry name" value="Ig_sub"/>
</dbReference>
<keyword evidence="6" id="KW-1015">Disulfide bond</keyword>
<feature type="signal peptide" evidence="9">
    <location>
        <begin position="1"/>
        <end position="16"/>
    </location>
</feature>
<dbReference type="InterPro" id="IPR007110">
    <property type="entry name" value="Ig-like_dom"/>
</dbReference>
<dbReference type="InterPro" id="IPR013106">
    <property type="entry name" value="Ig_V-set"/>
</dbReference>
<gene>
    <name evidence="11" type="ORF">Q5P01_008502</name>
</gene>
<dbReference type="GO" id="GO:0005886">
    <property type="term" value="C:plasma membrane"/>
    <property type="evidence" value="ECO:0007669"/>
    <property type="project" value="UniProtKB-SubCell"/>
</dbReference>
<dbReference type="PANTHER" id="PTHR19433">
    <property type="entry name" value="T-CELL RECEPTOR ALPHA CHAIN V REGION-RELATED"/>
    <property type="match status" value="1"/>
</dbReference>
<evidence type="ECO:0000313" key="11">
    <source>
        <dbReference type="EMBL" id="KAK2848668.1"/>
    </source>
</evidence>
<dbReference type="InterPro" id="IPR013783">
    <property type="entry name" value="Ig-like_fold"/>
</dbReference>
<evidence type="ECO:0000256" key="4">
    <source>
        <dbReference type="ARBA" id="ARBA00022859"/>
    </source>
</evidence>
<dbReference type="Pfam" id="PF07686">
    <property type="entry name" value="V-set"/>
    <property type="match status" value="1"/>
</dbReference>
<feature type="domain" description="Ig-like" evidence="10">
    <location>
        <begin position="130"/>
        <end position="224"/>
    </location>
</feature>
<dbReference type="Gene3D" id="2.60.40.10">
    <property type="entry name" value="Immunoglobulins"/>
    <property type="match status" value="2"/>
</dbReference>
<organism evidence="11 12">
    <name type="scientific">Channa striata</name>
    <name type="common">Snakehead murrel</name>
    <name type="synonym">Ophicephalus striatus</name>
    <dbReference type="NCBI Taxonomy" id="64152"/>
    <lineage>
        <taxon>Eukaryota</taxon>
        <taxon>Metazoa</taxon>
        <taxon>Chordata</taxon>
        <taxon>Craniata</taxon>
        <taxon>Vertebrata</taxon>
        <taxon>Euteleostomi</taxon>
        <taxon>Actinopterygii</taxon>
        <taxon>Neopterygii</taxon>
        <taxon>Teleostei</taxon>
        <taxon>Neoteleostei</taxon>
        <taxon>Acanthomorphata</taxon>
        <taxon>Anabantaria</taxon>
        <taxon>Anabantiformes</taxon>
        <taxon>Channoidei</taxon>
        <taxon>Channidae</taxon>
        <taxon>Channa</taxon>
    </lineage>
</organism>
<sequence>MMVLWVTLLLLQRGHSLVPVTTVQLGESGTLTCTLPSKELSSRKIHWYKQISGDTLKLIVTVWKSATPEYAPEFSKSRINVTTDESFSNLTILRTIREDEGMYHCGVTEWISTEWSGTYLLVKGNSQRTSNYTVVQQSTASDQVRPGDSVTLQCSVLSDSENQTCPGDHSVYWFRAGSEKSHPEIIHTDGNGQCEKRSDTVKSCVYGLYRNISSSDAGTYYCAVATCGQILFGNGTKLDFVQTTYSVYIAVVTLAICLAFSIAGNVVLICSQRVHEQNKGMENQVSQALYDDQPVHEISEAGDNVNYVALNFSERKTRGQKKNNYSDDSVYSHVKC</sequence>
<keyword evidence="8" id="KW-1133">Transmembrane helix</keyword>
<feature type="chain" id="PRO_5041731119" description="Ig-like domain-containing protein" evidence="9">
    <location>
        <begin position="17"/>
        <end position="336"/>
    </location>
</feature>
<dbReference type="InterPro" id="IPR052051">
    <property type="entry name" value="TCR_complex_component"/>
</dbReference>
<dbReference type="Proteomes" id="UP001187415">
    <property type="component" value="Unassembled WGS sequence"/>
</dbReference>
<dbReference type="CDD" id="cd00099">
    <property type="entry name" value="IgV"/>
    <property type="match status" value="2"/>
</dbReference>
<reference evidence="11" key="1">
    <citation type="submission" date="2023-07" db="EMBL/GenBank/DDBJ databases">
        <title>Chromosome-level Genome Assembly of Striped Snakehead (Channa striata).</title>
        <authorList>
            <person name="Liu H."/>
        </authorList>
    </citation>
    <scope>NUCLEOTIDE SEQUENCE</scope>
    <source>
        <strain evidence="11">Gz</strain>
        <tissue evidence="11">Muscle</tissue>
    </source>
</reference>
<evidence type="ECO:0000256" key="1">
    <source>
        <dbReference type="ARBA" id="ARBA00004236"/>
    </source>
</evidence>
<evidence type="ECO:0000256" key="7">
    <source>
        <dbReference type="ARBA" id="ARBA00023180"/>
    </source>
</evidence>
<dbReference type="EMBL" id="JAUPFM010000006">
    <property type="protein sequence ID" value="KAK2848668.1"/>
    <property type="molecule type" value="Genomic_DNA"/>
</dbReference>
<comment type="caution">
    <text evidence="11">The sequence shown here is derived from an EMBL/GenBank/DDBJ whole genome shotgun (WGS) entry which is preliminary data.</text>
</comment>